<reference evidence="1" key="3">
    <citation type="submission" date="2019-06" db="EMBL/GenBank/DDBJ databases">
        <title>A comparative analysis of the Nautiliaceae.</title>
        <authorList>
            <person name="Grosche A."/>
            <person name="Smedile F."/>
            <person name="Vetriani C."/>
        </authorList>
    </citation>
    <scope>NUCLEOTIDE SEQUENCE</scope>
    <source>
        <strain evidence="1">TB6</strain>
    </source>
</reference>
<dbReference type="Proteomes" id="UP000298805">
    <property type="component" value="Chromosome"/>
</dbReference>
<evidence type="ECO:0000313" key="3">
    <source>
        <dbReference type="Proteomes" id="UP000272781"/>
    </source>
</evidence>
<evidence type="ECO:0000313" key="1">
    <source>
        <dbReference type="EMBL" id="QCI27613.1"/>
    </source>
</evidence>
<dbReference type="EMBL" id="RJVK01000002">
    <property type="protein sequence ID" value="ROR40208.1"/>
    <property type="molecule type" value="Genomic_DNA"/>
</dbReference>
<dbReference type="AlphaFoldDB" id="A0AAJ4RDE3"/>
<gene>
    <name evidence="1" type="ORF">C6V80_01135</name>
    <name evidence="2" type="ORF">EDC58_1196</name>
</gene>
<keyword evidence="4" id="KW-1185">Reference proteome</keyword>
<dbReference type="EMBL" id="CP027432">
    <property type="protein sequence ID" value="QCI27613.1"/>
    <property type="molecule type" value="Genomic_DNA"/>
</dbReference>
<evidence type="ECO:0000313" key="4">
    <source>
        <dbReference type="Proteomes" id="UP000298805"/>
    </source>
</evidence>
<accession>A0AAJ4RDE3</accession>
<sequence length="71" mass="8497">MKPFCYSTSKMANYLGVSKDFLLKNKNKLFKKGIHYYEPYGIKKTLWNVTQMEKWITGKEENPFKEILNEL</sequence>
<reference evidence="4" key="1">
    <citation type="submission" date="2018-03" db="EMBL/GenBank/DDBJ databases">
        <title>A comparative analysis of the Nautiliaceae.</title>
        <authorList>
            <person name="Grosche A."/>
            <person name="Smedile F."/>
            <person name="Vetriani C."/>
        </authorList>
    </citation>
    <scope>NUCLEOTIDE SEQUENCE [LARGE SCALE GENOMIC DNA]</scope>
    <source>
        <strain evidence="4">TB6</strain>
    </source>
</reference>
<protein>
    <submittedName>
        <fullName evidence="2">Uncharacterized protein</fullName>
    </submittedName>
</protein>
<dbReference type="Proteomes" id="UP000272781">
    <property type="component" value="Unassembled WGS sequence"/>
</dbReference>
<dbReference type="RefSeq" id="WP_123352590.1">
    <property type="nucleotide sequence ID" value="NZ_CP027432.2"/>
</dbReference>
<name>A0AAJ4RDE3_9BACT</name>
<evidence type="ECO:0000313" key="2">
    <source>
        <dbReference type="EMBL" id="ROR40208.1"/>
    </source>
</evidence>
<organism evidence="2 3">
    <name type="scientific">Caminibacter pacificus</name>
    <dbReference type="NCBI Taxonomy" id="1424653"/>
    <lineage>
        <taxon>Bacteria</taxon>
        <taxon>Pseudomonadati</taxon>
        <taxon>Campylobacterota</taxon>
        <taxon>Epsilonproteobacteria</taxon>
        <taxon>Nautiliales</taxon>
        <taxon>Nautiliaceae</taxon>
        <taxon>Caminibacter</taxon>
    </lineage>
</organism>
<proteinExistence type="predicted"/>
<reference evidence="2 3" key="2">
    <citation type="submission" date="2018-11" db="EMBL/GenBank/DDBJ databases">
        <title>Genomic Encyclopedia of Type Strains, Phase IV (KMG-IV): sequencing the most valuable type-strain genomes for metagenomic binning, comparative biology and taxonomic classification.</title>
        <authorList>
            <person name="Goeker M."/>
        </authorList>
    </citation>
    <scope>NUCLEOTIDE SEQUENCE [LARGE SCALE GENOMIC DNA]</scope>
    <source>
        <strain evidence="2 3">DSM 27783</strain>
    </source>
</reference>